<dbReference type="AlphaFoldDB" id="A0A812L9R8"/>
<sequence length="176" mass="19608">MLTFALTFFFRMTLFEPSSLVQGARLCCSILNMAALFQSTDFFHLILSDGYKVISDEATLASNAANQSMPSSCNLASRSEISCADVVRESPQARQSTWSQTCPGVNHPMGASRNGEFFAKSCANECGYQKVPLSQLDNMADEMHVVRKHADCFMGLIEKVPWAHRRHVFPQFLAWA</sequence>
<evidence type="ECO:0000313" key="2">
    <source>
        <dbReference type="EMBL" id="CAE7241218.1"/>
    </source>
</evidence>
<protein>
    <submittedName>
        <fullName evidence="2">Uncharacterized protein</fullName>
    </submittedName>
</protein>
<feature type="chain" id="PRO_5032844937" evidence="1">
    <location>
        <begin position="24"/>
        <end position="176"/>
    </location>
</feature>
<name>A0A812L9R8_9DINO</name>
<organism evidence="2 3">
    <name type="scientific">Symbiodinium natans</name>
    <dbReference type="NCBI Taxonomy" id="878477"/>
    <lineage>
        <taxon>Eukaryota</taxon>
        <taxon>Sar</taxon>
        <taxon>Alveolata</taxon>
        <taxon>Dinophyceae</taxon>
        <taxon>Suessiales</taxon>
        <taxon>Symbiodiniaceae</taxon>
        <taxon>Symbiodinium</taxon>
    </lineage>
</organism>
<evidence type="ECO:0000256" key="1">
    <source>
        <dbReference type="SAM" id="SignalP"/>
    </source>
</evidence>
<keyword evidence="1" id="KW-0732">Signal</keyword>
<dbReference type="Proteomes" id="UP000604046">
    <property type="component" value="Unassembled WGS sequence"/>
</dbReference>
<gene>
    <name evidence="2" type="ORF">SNAT2548_LOCUS10876</name>
</gene>
<dbReference type="EMBL" id="CAJNDS010000931">
    <property type="protein sequence ID" value="CAE7241218.1"/>
    <property type="molecule type" value="Genomic_DNA"/>
</dbReference>
<comment type="caution">
    <text evidence="2">The sequence shown here is derived from an EMBL/GenBank/DDBJ whole genome shotgun (WGS) entry which is preliminary data.</text>
</comment>
<proteinExistence type="predicted"/>
<accession>A0A812L9R8</accession>
<reference evidence="2" key="1">
    <citation type="submission" date="2021-02" db="EMBL/GenBank/DDBJ databases">
        <authorList>
            <person name="Dougan E. K."/>
            <person name="Rhodes N."/>
            <person name="Thang M."/>
            <person name="Chan C."/>
        </authorList>
    </citation>
    <scope>NUCLEOTIDE SEQUENCE</scope>
</reference>
<feature type="signal peptide" evidence="1">
    <location>
        <begin position="1"/>
        <end position="23"/>
    </location>
</feature>
<evidence type="ECO:0000313" key="3">
    <source>
        <dbReference type="Proteomes" id="UP000604046"/>
    </source>
</evidence>
<keyword evidence="3" id="KW-1185">Reference proteome</keyword>